<protein>
    <submittedName>
        <fullName evidence="1">Putative secreted protein</fullName>
    </submittedName>
</protein>
<evidence type="ECO:0000313" key="1">
    <source>
        <dbReference type="EMBL" id="MBW77389.1"/>
    </source>
</evidence>
<proteinExistence type="predicted"/>
<dbReference type="AlphaFoldDB" id="A0A2M4DIQ3"/>
<organism evidence="1">
    <name type="scientific">Anopheles darlingi</name>
    <name type="common">Mosquito</name>
    <dbReference type="NCBI Taxonomy" id="43151"/>
    <lineage>
        <taxon>Eukaryota</taxon>
        <taxon>Metazoa</taxon>
        <taxon>Ecdysozoa</taxon>
        <taxon>Arthropoda</taxon>
        <taxon>Hexapoda</taxon>
        <taxon>Insecta</taxon>
        <taxon>Pterygota</taxon>
        <taxon>Neoptera</taxon>
        <taxon>Endopterygota</taxon>
        <taxon>Diptera</taxon>
        <taxon>Nematocera</taxon>
        <taxon>Culicoidea</taxon>
        <taxon>Culicidae</taxon>
        <taxon>Anophelinae</taxon>
        <taxon>Anopheles</taxon>
    </lineage>
</organism>
<reference evidence="1" key="1">
    <citation type="submission" date="2018-01" db="EMBL/GenBank/DDBJ databases">
        <title>An insight into the sialome of Amazonian anophelines.</title>
        <authorList>
            <person name="Ribeiro J.M."/>
            <person name="Scarpassa V."/>
            <person name="Calvo E."/>
        </authorList>
    </citation>
    <scope>NUCLEOTIDE SEQUENCE</scope>
</reference>
<dbReference type="EMBL" id="GGFL01013211">
    <property type="protein sequence ID" value="MBW77389.1"/>
    <property type="molecule type" value="Transcribed_RNA"/>
</dbReference>
<name>A0A2M4DIQ3_ANODA</name>
<sequence>MQLTWCTARVTIAVASMGHLGDADFLRKFLTCARGQSGPIHQSVSRYGHVTICSTIALVYVGEDNWWEWLGKQSWMLNGL</sequence>
<accession>A0A2M4DIQ3</accession>